<evidence type="ECO:0000256" key="2">
    <source>
        <dbReference type="ARBA" id="ARBA00022676"/>
    </source>
</evidence>
<keyword evidence="2" id="KW-0328">Glycosyltransferase</keyword>
<keyword evidence="9" id="KW-1185">Reference proteome</keyword>
<dbReference type="Proteomes" id="UP000199546">
    <property type="component" value="Unassembled WGS sequence"/>
</dbReference>
<dbReference type="InterPro" id="IPR029044">
    <property type="entry name" value="Nucleotide-diphossugar_trans"/>
</dbReference>
<dbReference type="RefSeq" id="WP_217644686.1">
    <property type="nucleotide sequence ID" value="NZ_FPBA01000007.1"/>
</dbReference>
<dbReference type="Gene3D" id="3.90.550.10">
    <property type="entry name" value="Spore Coat Polysaccharide Biosynthesis Protein SpsA, Chain A"/>
    <property type="match status" value="2"/>
</dbReference>
<keyword evidence="5" id="KW-0472">Membrane</keyword>
<organism evidence="8 9">
    <name type="scientific">Geodermatophilus amargosae</name>
    <dbReference type="NCBI Taxonomy" id="1296565"/>
    <lineage>
        <taxon>Bacteria</taxon>
        <taxon>Bacillati</taxon>
        <taxon>Actinomycetota</taxon>
        <taxon>Actinomycetes</taxon>
        <taxon>Geodermatophilales</taxon>
        <taxon>Geodermatophilaceae</taxon>
        <taxon>Geodermatophilus</taxon>
    </lineage>
</organism>
<feature type="region of interest" description="Disordered" evidence="4">
    <location>
        <begin position="126"/>
        <end position="182"/>
    </location>
</feature>
<dbReference type="PANTHER" id="PTHR43630">
    <property type="entry name" value="POLY-BETA-1,6-N-ACETYL-D-GLUCOSAMINE SYNTHASE"/>
    <property type="match status" value="1"/>
</dbReference>
<protein>
    <submittedName>
        <fullName evidence="8">Glycosyltransferase like family 2</fullName>
    </submittedName>
</protein>
<dbReference type="CDD" id="cd06423">
    <property type="entry name" value="CESA_like"/>
    <property type="match status" value="1"/>
</dbReference>
<evidence type="ECO:0000256" key="4">
    <source>
        <dbReference type="SAM" id="MobiDB-lite"/>
    </source>
</evidence>
<reference evidence="9" key="1">
    <citation type="submission" date="2016-10" db="EMBL/GenBank/DDBJ databases">
        <authorList>
            <person name="Varghese N."/>
            <person name="Submissions S."/>
        </authorList>
    </citation>
    <scope>NUCLEOTIDE SEQUENCE [LARGE SCALE GENOMIC DNA]</scope>
    <source>
        <strain evidence="9">DSM 46136</strain>
    </source>
</reference>
<name>A0A1I7A3J7_9ACTN</name>
<keyword evidence="5" id="KW-1133">Transmembrane helix</keyword>
<evidence type="ECO:0000256" key="1">
    <source>
        <dbReference type="ARBA" id="ARBA00006739"/>
    </source>
</evidence>
<gene>
    <name evidence="8" type="ORF">SAMN05660657_02462</name>
</gene>
<evidence type="ECO:0000313" key="8">
    <source>
        <dbReference type="EMBL" id="SFT69518.1"/>
    </source>
</evidence>
<feature type="compositionally biased region" description="Basic and acidic residues" evidence="4">
    <location>
        <begin position="126"/>
        <end position="139"/>
    </location>
</feature>
<dbReference type="InterPro" id="IPR001173">
    <property type="entry name" value="Glyco_trans_2-like"/>
</dbReference>
<feature type="domain" description="Glycosyltransferase 2-like" evidence="6">
    <location>
        <begin position="46"/>
        <end position="115"/>
    </location>
</feature>
<feature type="transmembrane region" description="Helical" evidence="5">
    <location>
        <begin position="386"/>
        <end position="403"/>
    </location>
</feature>
<dbReference type="Pfam" id="PF13632">
    <property type="entry name" value="Glyco_trans_2_3"/>
    <property type="match status" value="1"/>
</dbReference>
<evidence type="ECO:0000256" key="5">
    <source>
        <dbReference type="SAM" id="Phobius"/>
    </source>
</evidence>
<feature type="compositionally biased region" description="Basic and acidic residues" evidence="4">
    <location>
        <begin position="146"/>
        <end position="177"/>
    </location>
</feature>
<dbReference type="AlphaFoldDB" id="A0A1I7A3J7"/>
<proteinExistence type="inferred from homology"/>
<keyword evidence="3 8" id="KW-0808">Transferase</keyword>
<accession>A0A1I7A3J7</accession>
<evidence type="ECO:0000259" key="6">
    <source>
        <dbReference type="Pfam" id="PF00535"/>
    </source>
</evidence>
<dbReference type="SUPFAM" id="SSF53448">
    <property type="entry name" value="Nucleotide-diphospho-sugar transferases"/>
    <property type="match status" value="1"/>
</dbReference>
<feature type="domain" description="Glycosyltransferase 2-like" evidence="7">
    <location>
        <begin position="183"/>
        <end position="391"/>
    </location>
</feature>
<dbReference type="EMBL" id="FPBA01000007">
    <property type="protein sequence ID" value="SFT69518.1"/>
    <property type="molecule type" value="Genomic_DNA"/>
</dbReference>
<comment type="similarity">
    <text evidence="1">Belongs to the glycosyltransferase 2 family.</text>
</comment>
<feature type="transmembrane region" description="Helical" evidence="5">
    <location>
        <begin position="358"/>
        <end position="380"/>
    </location>
</feature>
<evidence type="ECO:0000259" key="7">
    <source>
        <dbReference type="Pfam" id="PF13632"/>
    </source>
</evidence>
<sequence length="447" mass="49228">MTASPTLERLDAADVRAGEPQVHVVALEALGAADAGVALPREPYVTVLVPAHDEGDQIAATLEGLRRQTLRPTRVVVVADNCSDDTVAIARAAGAEVFETVGNTAKKAGALNQAWSLRFRRVAEGDRRDGERRAADRRTVSGTVRGPERRAQDRRADDDRRGPDGDRRSDSTGRPDAADDDLVLVQDADSSLDEGFLEGAATHVRADDRLGAVGGTFRGDPGGGLVGHLQRNEYARYARDVRRLKGKCLVVTGTAAMFRAATLRRISEARLDGRVPRGDGAGGIYDTTVLTEDNELTFAILHLGYQVLSPKECTLTTEVMPTWRALWNQRLRWKRGAIENCVQYGVTRVTWRYWGRQLLTFAGVVVTFLYLGSLAASLLSSGHVKVQPFWLAVTGVFVVERVVTVRDRGWRHMVAAATMYELLYDVFLQLVHAKAYPDAALRRERRW</sequence>
<keyword evidence="5" id="KW-0812">Transmembrane</keyword>
<dbReference type="STRING" id="1296565.SAMN05660657_02462"/>
<dbReference type="Pfam" id="PF00535">
    <property type="entry name" value="Glycos_transf_2"/>
    <property type="match status" value="1"/>
</dbReference>
<dbReference type="PANTHER" id="PTHR43630:SF1">
    <property type="entry name" value="POLY-BETA-1,6-N-ACETYL-D-GLUCOSAMINE SYNTHASE"/>
    <property type="match status" value="1"/>
</dbReference>
<evidence type="ECO:0000313" key="9">
    <source>
        <dbReference type="Proteomes" id="UP000199546"/>
    </source>
</evidence>
<dbReference type="GO" id="GO:0016757">
    <property type="term" value="F:glycosyltransferase activity"/>
    <property type="evidence" value="ECO:0007669"/>
    <property type="project" value="UniProtKB-KW"/>
</dbReference>
<evidence type="ECO:0000256" key="3">
    <source>
        <dbReference type="ARBA" id="ARBA00022679"/>
    </source>
</evidence>